<evidence type="ECO:0000256" key="1">
    <source>
        <dbReference type="SAM" id="MobiDB-lite"/>
    </source>
</evidence>
<evidence type="ECO:0000313" key="2">
    <source>
        <dbReference type="EMBL" id="KAK7267940.1"/>
    </source>
</evidence>
<accession>A0AAN9I8V4</accession>
<feature type="region of interest" description="Disordered" evidence="1">
    <location>
        <begin position="199"/>
        <end position="220"/>
    </location>
</feature>
<name>A0AAN9I8V4_CROPI</name>
<protein>
    <recommendedName>
        <fullName evidence="4">SAP domain-containing protein</fullName>
    </recommendedName>
</protein>
<evidence type="ECO:0008006" key="4">
    <source>
        <dbReference type="Google" id="ProtNLM"/>
    </source>
</evidence>
<evidence type="ECO:0000313" key="3">
    <source>
        <dbReference type="Proteomes" id="UP001372338"/>
    </source>
</evidence>
<reference evidence="2 3" key="1">
    <citation type="submission" date="2024-01" db="EMBL/GenBank/DDBJ databases">
        <title>The genomes of 5 underutilized Papilionoideae crops provide insights into root nodulation and disease resistanc.</title>
        <authorList>
            <person name="Yuan L."/>
        </authorList>
    </citation>
    <scope>NUCLEOTIDE SEQUENCE [LARGE SCALE GENOMIC DNA]</scope>
    <source>
        <strain evidence="2">ZHUSHIDOU_FW_LH</strain>
        <tissue evidence="2">Leaf</tissue>
    </source>
</reference>
<gene>
    <name evidence="2" type="ORF">RIF29_20621</name>
</gene>
<feature type="compositionally biased region" description="Basic and acidic residues" evidence="1">
    <location>
        <begin position="154"/>
        <end position="169"/>
    </location>
</feature>
<feature type="compositionally biased region" description="Basic and acidic residues" evidence="1">
    <location>
        <begin position="202"/>
        <end position="211"/>
    </location>
</feature>
<keyword evidence="3" id="KW-1185">Reference proteome</keyword>
<dbReference type="EMBL" id="JAYWIO010000004">
    <property type="protein sequence ID" value="KAK7267940.1"/>
    <property type="molecule type" value="Genomic_DNA"/>
</dbReference>
<organism evidence="2 3">
    <name type="scientific">Crotalaria pallida</name>
    <name type="common">Smooth rattlebox</name>
    <name type="synonym">Crotalaria striata</name>
    <dbReference type="NCBI Taxonomy" id="3830"/>
    <lineage>
        <taxon>Eukaryota</taxon>
        <taxon>Viridiplantae</taxon>
        <taxon>Streptophyta</taxon>
        <taxon>Embryophyta</taxon>
        <taxon>Tracheophyta</taxon>
        <taxon>Spermatophyta</taxon>
        <taxon>Magnoliopsida</taxon>
        <taxon>eudicotyledons</taxon>
        <taxon>Gunneridae</taxon>
        <taxon>Pentapetalae</taxon>
        <taxon>rosids</taxon>
        <taxon>fabids</taxon>
        <taxon>Fabales</taxon>
        <taxon>Fabaceae</taxon>
        <taxon>Papilionoideae</taxon>
        <taxon>50 kb inversion clade</taxon>
        <taxon>genistoids sensu lato</taxon>
        <taxon>core genistoids</taxon>
        <taxon>Crotalarieae</taxon>
        <taxon>Crotalaria</taxon>
    </lineage>
</organism>
<comment type="caution">
    <text evidence="2">The sequence shown here is derived from an EMBL/GenBank/DDBJ whole genome shotgun (WGS) entry which is preliminary data.</text>
</comment>
<proteinExistence type="predicted"/>
<feature type="region of interest" description="Disordered" evidence="1">
    <location>
        <begin position="154"/>
        <end position="174"/>
    </location>
</feature>
<sequence>MFLAPLVSSVITPPRIESPSIQVGVETPIDDVGFEKQGSTSSRSRNELGELIELMGLDHNCSKQTLVDRVSALIKKKMDKGEAFIEVKNTKYDNKISSVWDNFDIHKVRNSGDRLEYVEPVKAGEQKIGKIRLVDVEPEVEYCRYGHKEEFCKKKASKKESSSKEESKEVQYPSEYSDLAQVKKDLENKEYEWIMVKKGGKRKDSTSKNHAQEANAKEGTAADFGGISFADAEANALKKGKTTIDISGPIQAKEELQNVQKLLYSDPLNVQLLQKEKEAREKHQQISKHVLSFLQQKA</sequence>
<dbReference type="AlphaFoldDB" id="A0AAN9I8V4"/>
<dbReference type="Proteomes" id="UP001372338">
    <property type="component" value="Unassembled WGS sequence"/>
</dbReference>